<evidence type="ECO:0000313" key="7">
    <source>
        <dbReference type="EMBL" id="MBS2553816.1"/>
    </source>
</evidence>
<dbReference type="EMBL" id="JAAFYZ010000288">
    <property type="protein sequence ID" value="MBS2553816.1"/>
    <property type="molecule type" value="Genomic_DNA"/>
</dbReference>
<keyword evidence="3" id="KW-0804">Transcription</keyword>
<feature type="region of interest" description="Disordered" evidence="5">
    <location>
        <begin position="1"/>
        <end position="23"/>
    </location>
</feature>
<dbReference type="Gene3D" id="1.10.10.60">
    <property type="entry name" value="Homeodomain-like"/>
    <property type="match status" value="1"/>
</dbReference>
<keyword evidence="2 4" id="KW-0238">DNA-binding</keyword>
<dbReference type="Gene3D" id="1.10.357.10">
    <property type="entry name" value="Tetracycline Repressor, domain 2"/>
    <property type="match status" value="1"/>
</dbReference>
<dbReference type="InterPro" id="IPR001647">
    <property type="entry name" value="HTH_TetR"/>
</dbReference>
<evidence type="ECO:0000256" key="3">
    <source>
        <dbReference type="ARBA" id="ARBA00023163"/>
    </source>
</evidence>
<protein>
    <submittedName>
        <fullName evidence="7">TetR/AcrR family transcriptional regulator</fullName>
    </submittedName>
</protein>
<dbReference type="InterPro" id="IPR050109">
    <property type="entry name" value="HTH-type_TetR-like_transc_reg"/>
</dbReference>
<dbReference type="PROSITE" id="PS50977">
    <property type="entry name" value="HTH_TETR_2"/>
    <property type="match status" value="1"/>
</dbReference>
<organism evidence="7 8">
    <name type="scientific">Catenulispora pinistramenti</name>
    <dbReference type="NCBI Taxonomy" id="2705254"/>
    <lineage>
        <taxon>Bacteria</taxon>
        <taxon>Bacillati</taxon>
        <taxon>Actinomycetota</taxon>
        <taxon>Actinomycetes</taxon>
        <taxon>Catenulisporales</taxon>
        <taxon>Catenulisporaceae</taxon>
        <taxon>Catenulispora</taxon>
    </lineage>
</organism>
<sequence length="231" mass="25283">MTMIRDGRRSDERHPGHVAGACADPACAAGTADGRRRPGRPRSEAAERAIIDAVLGLLSEGVPYGSLSMEQVATRAGVGKATVYRRWPNKESLVVDSVASLWQECPPPNLSDDRSTRDRILEYLDNMVEVMHNDLAGLVFSSVMAAGTLHPELLQNYHRVAIEPRREQLRMILRHGMSAGELRADLDVELTVRMISAPIVLTMKSEHPGEPLPEGFTRALVDTLMAGIAAR</sequence>
<dbReference type="InterPro" id="IPR011075">
    <property type="entry name" value="TetR_C"/>
</dbReference>
<keyword evidence="8" id="KW-1185">Reference proteome</keyword>
<name>A0ABS5L649_9ACTN</name>
<proteinExistence type="predicted"/>
<evidence type="ECO:0000256" key="5">
    <source>
        <dbReference type="SAM" id="MobiDB-lite"/>
    </source>
</evidence>
<dbReference type="InterPro" id="IPR009057">
    <property type="entry name" value="Homeodomain-like_sf"/>
</dbReference>
<dbReference type="PANTHER" id="PTHR30055:SF148">
    <property type="entry name" value="TETR-FAMILY TRANSCRIPTIONAL REGULATOR"/>
    <property type="match status" value="1"/>
</dbReference>
<dbReference type="Pfam" id="PF00440">
    <property type="entry name" value="TetR_N"/>
    <property type="match status" value="1"/>
</dbReference>
<reference evidence="7 8" key="1">
    <citation type="submission" date="2020-02" db="EMBL/GenBank/DDBJ databases">
        <title>Acidophilic actinobacteria isolated from forest soil.</title>
        <authorList>
            <person name="Golinska P."/>
        </authorList>
    </citation>
    <scope>NUCLEOTIDE SEQUENCE [LARGE SCALE GENOMIC DNA]</scope>
    <source>
        <strain evidence="7 8">NL8</strain>
    </source>
</reference>
<keyword evidence="1" id="KW-0805">Transcription regulation</keyword>
<evidence type="ECO:0000256" key="2">
    <source>
        <dbReference type="ARBA" id="ARBA00023125"/>
    </source>
</evidence>
<dbReference type="Proteomes" id="UP000730482">
    <property type="component" value="Unassembled WGS sequence"/>
</dbReference>
<feature type="compositionally biased region" description="Basic and acidic residues" evidence="5">
    <location>
        <begin position="1"/>
        <end position="15"/>
    </location>
</feature>
<evidence type="ECO:0000256" key="4">
    <source>
        <dbReference type="PROSITE-ProRule" id="PRU00335"/>
    </source>
</evidence>
<feature type="DNA-binding region" description="H-T-H motif" evidence="4">
    <location>
        <begin position="68"/>
        <end position="87"/>
    </location>
</feature>
<dbReference type="Pfam" id="PF16859">
    <property type="entry name" value="TetR_C_11"/>
    <property type="match status" value="1"/>
</dbReference>
<dbReference type="PANTHER" id="PTHR30055">
    <property type="entry name" value="HTH-TYPE TRANSCRIPTIONAL REGULATOR RUTR"/>
    <property type="match status" value="1"/>
</dbReference>
<dbReference type="RefSeq" id="WP_212020754.1">
    <property type="nucleotide sequence ID" value="NZ_JAAFYZ010000288.1"/>
</dbReference>
<dbReference type="InterPro" id="IPR036271">
    <property type="entry name" value="Tet_transcr_reg_TetR-rel_C_sf"/>
</dbReference>
<gene>
    <name evidence="7" type="ORF">KGQ19_43885</name>
</gene>
<evidence type="ECO:0000313" key="8">
    <source>
        <dbReference type="Proteomes" id="UP000730482"/>
    </source>
</evidence>
<evidence type="ECO:0000256" key="1">
    <source>
        <dbReference type="ARBA" id="ARBA00023015"/>
    </source>
</evidence>
<evidence type="ECO:0000259" key="6">
    <source>
        <dbReference type="PROSITE" id="PS50977"/>
    </source>
</evidence>
<dbReference type="SUPFAM" id="SSF46689">
    <property type="entry name" value="Homeodomain-like"/>
    <property type="match status" value="1"/>
</dbReference>
<feature type="domain" description="HTH tetR-type" evidence="6">
    <location>
        <begin position="44"/>
        <end position="105"/>
    </location>
</feature>
<accession>A0ABS5L649</accession>
<comment type="caution">
    <text evidence="7">The sequence shown here is derived from an EMBL/GenBank/DDBJ whole genome shotgun (WGS) entry which is preliminary data.</text>
</comment>
<dbReference type="SUPFAM" id="SSF48498">
    <property type="entry name" value="Tetracyclin repressor-like, C-terminal domain"/>
    <property type="match status" value="1"/>
</dbReference>